<dbReference type="PANTHER" id="PTHR40788:SF2">
    <property type="entry name" value="CLR5 DOMAIN-CONTAINING PROTEIN"/>
    <property type="match status" value="1"/>
</dbReference>
<evidence type="ECO:0000259" key="2">
    <source>
        <dbReference type="Pfam" id="PF03417"/>
    </source>
</evidence>
<dbReference type="EMBL" id="JAZHXI010000007">
    <property type="protein sequence ID" value="KAL2069691.1"/>
    <property type="molecule type" value="Genomic_DNA"/>
</dbReference>
<feature type="domain" description="Peptidase C45 hydrolase" evidence="2">
    <location>
        <begin position="1046"/>
        <end position="1216"/>
    </location>
</feature>
<keyword evidence="4" id="KW-1185">Reference proteome</keyword>
<dbReference type="Proteomes" id="UP001595075">
    <property type="component" value="Unassembled WGS sequence"/>
</dbReference>
<gene>
    <name evidence="3" type="ORF">VTL71DRAFT_14370</name>
</gene>
<feature type="compositionally biased region" description="Low complexity" evidence="1">
    <location>
        <begin position="176"/>
        <end position="186"/>
    </location>
</feature>
<feature type="compositionally biased region" description="Basic and acidic residues" evidence="1">
    <location>
        <begin position="28"/>
        <end position="39"/>
    </location>
</feature>
<feature type="compositionally biased region" description="Low complexity" evidence="1">
    <location>
        <begin position="62"/>
        <end position="71"/>
    </location>
</feature>
<dbReference type="Gene3D" id="3.60.60.10">
    <property type="entry name" value="Penicillin V Acylase, Chain A"/>
    <property type="match status" value="1"/>
</dbReference>
<sequence>MEHTNATTPATKQEFLPLTASPVPAHEQPPHPEVKRSSENIDSTKPASQQSIPPEIEQDVESTASSTTLASEQPIFPAHKLFPGDTDITTTTAEQAFLSNVERNPEDSSSTVPTSVQTFPSEVERVSEDVNLTTPASEPISHPKVQLPPENTDSIVRASEQTILPNVERATEDTESTTPSSEQTSPPKDERTPEDIQDEVLFLAASIFRSWDQLHIILDAHQDTIFARWTKKTRALKEELLVEAWPEIPRTHRPDFAMFEDFKLLNEVVTDPQKLAASKWPHMNLEDLCKGKHLLMLIETRARYHPIVFARSDLEASLASRAMSMFSVANCSGHSIYATVIPLVGNEYAQNRLKYGADYGVSEGLLILEIQQKLLQFLQTCCEGILHDKKIPSPLESWTSLHESNKTAPYRPPVAPDFQQLISLLVAHLTMTTGYFLDTVTAYLDSTSPSIADLNGQADPIYEMQEYWDACACIVIDYAYSAVIMAETFFALATNTHARFGNLLNDGQLPSESPDHRGLLEQMLCLRYMLDVELDLASERLSRCISSESSFGEYFTKKCSGANLDWVRPESEIKDRLFFLFSPLGYLPQEIESQMGKKNLLNEIENILESAPGEKGRLSPNSLKVLGRVGCFLNAIEVIDSVLPSTPAIYAEMTDKNFETGDDGFDIQKSVSQYVTRNAQLKGDLGAMSRVMFGTRKSSKFDYPCWKTRTPETIDQMHLAEKFLDECWRKFENVFYKSCGRSLHDNDPEIFKYRKRTRTEEPKPKHVYKDSGVEVDEIDTALALLDLQAGKDGSTAKVDLKTSDLKTSDSMTMQELLAVTPSDFTFTERSMKVFRKMFSTPSPNPPGDIKWKDFLQAMLDAGFQITKQYGSLWLFTPQSLGADRSIFLHEPPLGVDAKSGVLHMDFKTAQRLAKRLSYAYGWDETWFLKMPSQDQKFETPEIVELSGLKHGRLLSLKIRRQIKVYTAMFQQTSSLDWQSVRSIAQDYSATIQRLTPDLHVEMAAIAEGAGAGIDLLDIVALNCRSEIALGLFSDGCTSLGWKLKTEGGNVLLAQNWDWTKEVKENLVMMSIEQTGKPKIWMVTEAGIVGKIGFNSSSVGTNLNAIRARPTDSKKLPIHIALRLCLESESAAAAIAKLESLGGIASSAHILLADPTGPISLELSPRGDVHIRPNSKGIVCHTNHFIQNRHVEEPPWLSGSPIRLARVQALTDELADFGADVDGDILRKFVFSDKFNAPQAICCQEDPERPVETRSSTLFNIVMSFVEGEVPSAEVVWGRPGSGEEGRILSMPW</sequence>
<evidence type="ECO:0000256" key="1">
    <source>
        <dbReference type="SAM" id="MobiDB-lite"/>
    </source>
</evidence>
<dbReference type="NCBIfam" id="NF040521">
    <property type="entry name" value="C45_proenzyme"/>
    <property type="match status" value="1"/>
</dbReference>
<organism evidence="3 4">
    <name type="scientific">Oculimacula yallundae</name>
    <dbReference type="NCBI Taxonomy" id="86028"/>
    <lineage>
        <taxon>Eukaryota</taxon>
        <taxon>Fungi</taxon>
        <taxon>Dikarya</taxon>
        <taxon>Ascomycota</taxon>
        <taxon>Pezizomycotina</taxon>
        <taxon>Leotiomycetes</taxon>
        <taxon>Helotiales</taxon>
        <taxon>Ploettnerulaceae</taxon>
        <taxon>Oculimacula</taxon>
    </lineage>
</organism>
<feature type="region of interest" description="Disordered" evidence="1">
    <location>
        <begin position="163"/>
        <end position="194"/>
    </location>
</feature>
<dbReference type="Pfam" id="PF03417">
    <property type="entry name" value="AAT"/>
    <property type="match status" value="1"/>
</dbReference>
<feature type="compositionally biased region" description="Polar residues" evidence="1">
    <location>
        <begin position="40"/>
        <end position="52"/>
    </location>
</feature>
<accession>A0ABR4CKD5</accession>
<feature type="compositionally biased region" description="Polar residues" evidence="1">
    <location>
        <begin position="1"/>
        <end position="11"/>
    </location>
</feature>
<dbReference type="Gene3D" id="1.10.10.2120">
    <property type="match status" value="1"/>
</dbReference>
<protein>
    <recommendedName>
        <fullName evidence="2">Peptidase C45 hydrolase domain-containing protein</fullName>
    </recommendedName>
</protein>
<dbReference type="InterPro" id="IPR005079">
    <property type="entry name" value="Peptidase_C45_hydrolase"/>
</dbReference>
<evidence type="ECO:0000313" key="4">
    <source>
        <dbReference type="Proteomes" id="UP001595075"/>
    </source>
</evidence>
<evidence type="ECO:0000313" key="3">
    <source>
        <dbReference type="EMBL" id="KAL2069691.1"/>
    </source>
</evidence>
<proteinExistence type="predicted"/>
<feature type="compositionally biased region" description="Polar residues" evidence="1">
    <location>
        <begin position="87"/>
        <end position="120"/>
    </location>
</feature>
<reference evidence="3 4" key="1">
    <citation type="journal article" date="2024" name="Commun. Biol.">
        <title>Comparative genomic analysis of thermophilic fungi reveals convergent evolutionary adaptations and gene losses.</title>
        <authorList>
            <person name="Steindorff A.S."/>
            <person name="Aguilar-Pontes M.V."/>
            <person name="Robinson A.J."/>
            <person name="Andreopoulos B."/>
            <person name="LaButti K."/>
            <person name="Kuo A."/>
            <person name="Mondo S."/>
            <person name="Riley R."/>
            <person name="Otillar R."/>
            <person name="Haridas S."/>
            <person name="Lipzen A."/>
            <person name="Grimwood J."/>
            <person name="Schmutz J."/>
            <person name="Clum A."/>
            <person name="Reid I.D."/>
            <person name="Moisan M.C."/>
            <person name="Butler G."/>
            <person name="Nguyen T.T.M."/>
            <person name="Dewar K."/>
            <person name="Conant G."/>
            <person name="Drula E."/>
            <person name="Henrissat B."/>
            <person name="Hansel C."/>
            <person name="Singer S."/>
            <person name="Hutchinson M.I."/>
            <person name="de Vries R.P."/>
            <person name="Natvig D.O."/>
            <person name="Powell A.J."/>
            <person name="Tsang A."/>
            <person name="Grigoriev I.V."/>
        </authorList>
    </citation>
    <scope>NUCLEOTIDE SEQUENCE [LARGE SCALE GENOMIC DNA]</scope>
    <source>
        <strain evidence="3 4">CBS 494.80</strain>
    </source>
</reference>
<feature type="region of interest" description="Disordered" evidence="1">
    <location>
        <begin position="1"/>
        <end position="126"/>
    </location>
</feature>
<comment type="caution">
    <text evidence="3">The sequence shown here is derived from an EMBL/GenBank/DDBJ whole genome shotgun (WGS) entry which is preliminary data.</text>
</comment>
<name>A0ABR4CKD5_9HELO</name>
<dbReference type="InterPro" id="IPR047794">
    <property type="entry name" value="C45_proenzyme-like"/>
</dbReference>
<dbReference type="PANTHER" id="PTHR40788">
    <property type="entry name" value="CLR5 DOMAIN-CONTAINING PROTEIN-RELATED"/>
    <property type="match status" value="1"/>
</dbReference>